<dbReference type="EMBL" id="JAAGKO020000015">
    <property type="protein sequence ID" value="MDI5963591.1"/>
    <property type="molecule type" value="Genomic_DNA"/>
</dbReference>
<dbReference type="Pfam" id="PF08478">
    <property type="entry name" value="POTRA_1"/>
    <property type="match status" value="1"/>
</dbReference>
<evidence type="ECO:0000256" key="9">
    <source>
        <dbReference type="SAM" id="MobiDB-lite"/>
    </source>
</evidence>
<gene>
    <name evidence="8" type="primary">ftsQ</name>
    <name evidence="11" type="ORF">POF43_012845</name>
    <name evidence="12" type="ORF">POF50_013040</name>
</gene>
<dbReference type="Proteomes" id="UP001156398">
    <property type="component" value="Unassembled WGS sequence"/>
</dbReference>
<evidence type="ECO:0000313" key="13">
    <source>
        <dbReference type="Proteomes" id="UP001156398"/>
    </source>
</evidence>
<dbReference type="GO" id="GO:0090529">
    <property type="term" value="P:cell septum assembly"/>
    <property type="evidence" value="ECO:0007669"/>
    <property type="project" value="InterPro"/>
</dbReference>
<evidence type="ECO:0000256" key="6">
    <source>
        <dbReference type="ARBA" id="ARBA00023136"/>
    </source>
</evidence>
<dbReference type="Gene3D" id="3.10.20.310">
    <property type="entry name" value="membrane protein fhac"/>
    <property type="match status" value="1"/>
</dbReference>
<dbReference type="HAMAP" id="MF_00911">
    <property type="entry name" value="FtsQ_subfam"/>
    <property type="match status" value="1"/>
</dbReference>
<keyword evidence="4 8" id="KW-0812">Transmembrane</keyword>
<keyword evidence="5 8" id="KW-1133">Transmembrane helix</keyword>
<evidence type="ECO:0000256" key="2">
    <source>
        <dbReference type="ARBA" id="ARBA00022475"/>
    </source>
</evidence>
<organism evidence="12">
    <name type="scientific">Streptantibioticus silvisoli</name>
    <dbReference type="NCBI Taxonomy" id="2705255"/>
    <lineage>
        <taxon>Bacteria</taxon>
        <taxon>Bacillati</taxon>
        <taxon>Actinomycetota</taxon>
        <taxon>Actinomycetes</taxon>
        <taxon>Kitasatosporales</taxon>
        <taxon>Streptomycetaceae</taxon>
        <taxon>Streptantibioticus</taxon>
    </lineage>
</organism>
<evidence type="ECO:0000256" key="4">
    <source>
        <dbReference type="ARBA" id="ARBA00022692"/>
    </source>
</evidence>
<dbReference type="InterPro" id="IPR034746">
    <property type="entry name" value="POTRA"/>
</dbReference>
<comment type="subcellular location">
    <subcellularLocation>
        <location evidence="8">Cell membrane</location>
        <topology evidence="8">Single-pass type II membrane protein</topology>
    </subcellularLocation>
    <subcellularLocation>
        <location evidence="1">Membrane</location>
    </subcellularLocation>
    <text evidence="8">Localizes to the division septum.</text>
</comment>
<reference evidence="12 13" key="1">
    <citation type="submission" date="2023-05" db="EMBL/GenBank/DDBJ databases">
        <title>Streptantibioticus silvisoli sp. nov., acidotolerant actinomycetes 1 from pine litter.</title>
        <authorList>
            <person name="Swiecimska M."/>
            <person name="Golinska P."/>
            <person name="Sangal V."/>
            <person name="Wachnowicz B."/>
            <person name="Goodfellow M."/>
        </authorList>
    </citation>
    <scope>NUCLEOTIDE SEQUENCE</scope>
    <source>
        <strain evidence="12">SL13</strain>
        <strain evidence="11 13">SL54</strain>
    </source>
</reference>
<dbReference type="RefSeq" id="WP_271312571.1">
    <property type="nucleotide sequence ID" value="NZ_JAAGKO020000015.1"/>
</dbReference>
<dbReference type="PANTHER" id="PTHR37820:SF1">
    <property type="entry name" value="CELL DIVISION PROTEIN FTSQ"/>
    <property type="match status" value="1"/>
</dbReference>
<sequence>MAGPTIPQRSDRMPPAQRRPVPPARPRRRLTRRGALALLAAVALLAGGVLYVLYGSPWLRVRHVRVTGTRVLTPAAVRAAAGVPAGEALASVDPGAVAARLRATLPRIASVRVQRSWPDAIALEVTEREPKALLKKGGKFVEVDADGVRYATDPTAPRGVPLVELTGAARSGSSDAAYFSTAVLLHSAVQVAADLPESVHSQTKFIEVGSFDGITLELTRGRSVLWGSPQDGRRKAVALTALLTADAGAAHYDVSAPSAPASSGS</sequence>
<evidence type="ECO:0000256" key="8">
    <source>
        <dbReference type="HAMAP-Rule" id="MF_00911"/>
    </source>
</evidence>
<dbReference type="InterPro" id="IPR013685">
    <property type="entry name" value="POTRA_FtsQ_type"/>
</dbReference>
<evidence type="ECO:0000256" key="1">
    <source>
        <dbReference type="ARBA" id="ARBA00004370"/>
    </source>
</evidence>
<keyword evidence="6 8" id="KW-0472">Membrane</keyword>
<evidence type="ECO:0000259" key="10">
    <source>
        <dbReference type="PROSITE" id="PS51779"/>
    </source>
</evidence>
<evidence type="ECO:0000313" key="11">
    <source>
        <dbReference type="EMBL" id="MDI5963591.1"/>
    </source>
</evidence>
<proteinExistence type="inferred from homology"/>
<feature type="region of interest" description="Disordered" evidence="9">
    <location>
        <begin position="1"/>
        <end position="27"/>
    </location>
</feature>
<dbReference type="GO" id="GO:0043093">
    <property type="term" value="P:FtsZ-dependent cytokinesis"/>
    <property type="evidence" value="ECO:0007669"/>
    <property type="project" value="UniProtKB-UniRule"/>
</dbReference>
<keyword evidence="3 8" id="KW-0132">Cell division</keyword>
<protein>
    <recommendedName>
        <fullName evidence="8">Cell division protein FtsQ</fullName>
    </recommendedName>
</protein>
<dbReference type="AlphaFoldDB" id="A0AA90K922"/>
<feature type="transmembrane region" description="Helical" evidence="8">
    <location>
        <begin position="35"/>
        <end position="54"/>
    </location>
</feature>
<name>A0AA90K922_9ACTN</name>
<keyword evidence="7 8" id="KW-0131">Cell cycle</keyword>
<dbReference type="EMBL" id="JABXJJ020000014">
    <property type="protein sequence ID" value="MDI5970257.1"/>
    <property type="molecule type" value="Genomic_DNA"/>
</dbReference>
<feature type="domain" description="POTRA" evidence="10">
    <location>
        <begin position="59"/>
        <end position="128"/>
    </location>
</feature>
<evidence type="ECO:0000313" key="12">
    <source>
        <dbReference type="EMBL" id="MDI5970257.1"/>
    </source>
</evidence>
<dbReference type="PROSITE" id="PS51779">
    <property type="entry name" value="POTRA"/>
    <property type="match status" value="1"/>
</dbReference>
<dbReference type="GO" id="GO:0005886">
    <property type="term" value="C:plasma membrane"/>
    <property type="evidence" value="ECO:0007669"/>
    <property type="project" value="UniProtKB-SubCell"/>
</dbReference>
<keyword evidence="13" id="KW-1185">Reference proteome</keyword>
<keyword evidence="2 8" id="KW-1003">Cell membrane</keyword>
<dbReference type="GO" id="GO:0032153">
    <property type="term" value="C:cell division site"/>
    <property type="evidence" value="ECO:0007669"/>
    <property type="project" value="UniProtKB-UniRule"/>
</dbReference>
<comment type="function">
    <text evidence="8">Essential cell division protein.</text>
</comment>
<comment type="similarity">
    <text evidence="8">Belongs to the FtsQ/DivIB family. FtsQ subfamily.</text>
</comment>
<dbReference type="InterPro" id="IPR050487">
    <property type="entry name" value="FtsQ_DivIB"/>
</dbReference>
<accession>A0AA90K922</accession>
<comment type="caution">
    <text evidence="12">The sequence shown here is derived from an EMBL/GenBank/DDBJ whole genome shotgun (WGS) entry which is preliminary data.</text>
</comment>
<evidence type="ECO:0000256" key="5">
    <source>
        <dbReference type="ARBA" id="ARBA00022989"/>
    </source>
</evidence>
<dbReference type="InterPro" id="IPR026579">
    <property type="entry name" value="FtsQ"/>
</dbReference>
<evidence type="ECO:0000256" key="3">
    <source>
        <dbReference type="ARBA" id="ARBA00022618"/>
    </source>
</evidence>
<evidence type="ECO:0000256" key="7">
    <source>
        <dbReference type="ARBA" id="ARBA00023306"/>
    </source>
</evidence>
<dbReference type="PANTHER" id="PTHR37820">
    <property type="entry name" value="CELL DIVISION PROTEIN DIVIB"/>
    <property type="match status" value="1"/>
</dbReference>